<keyword evidence="5 16" id="KW-0820">tRNA-binding</keyword>
<protein>
    <recommendedName>
        <fullName evidence="15">Phenylalanine--tRNA ligase beta subunit</fullName>
        <ecNumber evidence="15">6.1.1.20</ecNumber>
    </recommendedName>
    <alternativeName>
        <fullName evidence="15">Phenylalanyl-tRNA synthetase beta subunit</fullName>
        <shortName evidence="15">PheRS</shortName>
    </alternativeName>
</protein>
<evidence type="ECO:0000259" key="17">
    <source>
        <dbReference type="PROSITE" id="PS50886"/>
    </source>
</evidence>
<evidence type="ECO:0000256" key="5">
    <source>
        <dbReference type="ARBA" id="ARBA00022555"/>
    </source>
</evidence>
<dbReference type="STRING" id="946077.W5A_07727"/>
<dbReference type="OrthoDB" id="9805455at2"/>
<feature type="binding site" evidence="15">
    <location>
        <position position="468"/>
    </location>
    <ligand>
        <name>Mg(2+)</name>
        <dbReference type="ChEBI" id="CHEBI:18420"/>
        <note>shared with alpha subunit</note>
    </ligand>
</feature>
<evidence type="ECO:0000256" key="6">
    <source>
        <dbReference type="ARBA" id="ARBA00022598"/>
    </source>
</evidence>
<keyword evidence="12 15" id="KW-0648">Protein biosynthesis</keyword>
<dbReference type="eggNOG" id="COG0073">
    <property type="taxonomic scope" value="Bacteria"/>
</dbReference>
<evidence type="ECO:0000256" key="11">
    <source>
        <dbReference type="ARBA" id="ARBA00022884"/>
    </source>
</evidence>
<dbReference type="InterPro" id="IPR005147">
    <property type="entry name" value="tRNA_synthase_B5-dom"/>
</dbReference>
<dbReference type="SUPFAM" id="SSF50249">
    <property type="entry name" value="Nucleic acid-binding proteins"/>
    <property type="match status" value="1"/>
</dbReference>
<feature type="domain" description="TRNA-binding" evidence="17">
    <location>
        <begin position="42"/>
        <end position="155"/>
    </location>
</feature>
<dbReference type="PROSITE" id="PS51483">
    <property type="entry name" value="B5"/>
    <property type="match status" value="1"/>
</dbReference>
<sequence length="808" mass="90555">MKISYNWIKQFIKTEWNAEQTAELLTDLGLEVEGVSVYESVKGGLKGVVVGHVLECEQHPNADRLKVTKVAIGQDQVVQIVCGAPNVAVGQKVPVATIGTMLYDAQGNPWEIKKGKIRGEESHGMICAEDELGLGQGHEGIMILDESLVPGTPCAQVFQIENDEVFEIGLTPNRADAMSHHGVARDLKAGLIQKGVSLELISPSTSSFHVNNRTLKIDVEVENNELAPRYAGVTITGVKVAESPDWIKNRLKAIGLTPKNNIVDITNYVLHELGQPLHAFDAAKISGNKILVKTVADGTKFTTLDEVERTLHSEDLMICDAEKPLCIAGVFGGLSSGVTENTTQIFLESAYFNPVSVRKTAKRHGLSTDASFRFERGIDINNVKYALLRAAILIQQVAGGEISMDVTDIYPKKVEDFQVFLAFEKVDKLIGQEIPKEVIKNILTSLDMKINSVTERGVGLSIPPYRVDVQRDVDVIEEILRIYGYNQIDFTEKLNATVSHSSRYEDYKVQNIIANQLVGQGFNEMMANSLTSSSYTKLSEQLKEEHNVMMLNPLSADLSAMRQSMLFSGLEAIAYNSNRRRPDLKLFEFGKTYHRYENYTENKHLSLFITGDRFNESWNTISKKSDFFYLKGVLQTIFDRLGLSKLKSAPFKTDVFQEGLILSSGKIRLAEFGIVKKSILKAFDIKQEVVYADIDWKNVHQLVQNHKVSFKELAKYPEVRRDLALLLDESVTFEQLHHTAMQSEKSLLKDMSLFDVYQGKNLPEGKKSYALSFVLQDEEQTLTDKQIEKVMSKLQQNFEKQLGAELRK</sequence>
<keyword evidence="8 15" id="KW-0547">Nucleotide-binding</keyword>
<dbReference type="InterPro" id="IPR041616">
    <property type="entry name" value="PheRS_beta_core"/>
</dbReference>
<dbReference type="InterPro" id="IPR045060">
    <property type="entry name" value="Phe-tRNA-ligase_IIc_bsu"/>
</dbReference>
<dbReference type="GO" id="GO:0009328">
    <property type="term" value="C:phenylalanine-tRNA ligase complex"/>
    <property type="evidence" value="ECO:0007669"/>
    <property type="project" value="TreeGrafter"/>
</dbReference>
<dbReference type="PANTHER" id="PTHR10947:SF0">
    <property type="entry name" value="PHENYLALANINE--TRNA LIGASE BETA SUBUNIT"/>
    <property type="match status" value="1"/>
</dbReference>
<dbReference type="PROSITE" id="PS50886">
    <property type="entry name" value="TRBD"/>
    <property type="match status" value="1"/>
</dbReference>
<dbReference type="InterPro" id="IPR009061">
    <property type="entry name" value="DNA-bd_dom_put_sf"/>
</dbReference>
<comment type="catalytic activity">
    <reaction evidence="14 15">
        <text>tRNA(Phe) + L-phenylalanine + ATP = L-phenylalanyl-tRNA(Phe) + AMP + diphosphate + H(+)</text>
        <dbReference type="Rhea" id="RHEA:19413"/>
        <dbReference type="Rhea" id="RHEA-COMP:9668"/>
        <dbReference type="Rhea" id="RHEA-COMP:9699"/>
        <dbReference type="ChEBI" id="CHEBI:15378"/>
        <dbReference type="ChEBI" id="CHEBI:30616"/>
        <dbReference type="ChEBI" id="CHEBI:33019"/>
        <dbReference type="ChEBI" id="CHEBI:58095"/>
        <dbReference type="ChEBI" id="CHEBI:78442"/>
        <dbReference type="ChEBI" id="CHEBI:78531"/>
        <dbReference type="ChEBI" id="CHEBI:456215"/>
        <dbReference type="EC" id="6.1.1.20"/>
    </reaction>
</comment>
<dbReference type="Gene3D" id="2.40.50.140">
    <property type="entry name" value="Nucleic acid-binding proteins"/>
    <property type="match status" value="1"/>
</dbReference>
<dbReference type="Proteomes" id="UP000005938">
    <property type="component" value="Unassembled WGS sequence"/>
</dbReference>
<evidence type="ECO:0000256" key="14">
    <source>
        <dbReference type="ARBA" id="ARBA00049255"/>
    </source>
</evidence>
<keyword evidence="21" id="KW-1185">Reference proteome</keyword>
<dbReference type="InterPro" id="IPR045864">
    <property type="entry name" value="aa-tRNA-synth_II/BPL/LPL"/>
</dbReference>
<dbReference type="FunFam" id="3.50.40.10:FF:000001">
    <property type="entry name" value="Phenylalanine--tRNA ligase beta subunit"/>
    <property type="match status" value="1"/>
</dbReference>
<dbReference type="eggNOG" id="COG0072">
    <property type="taxonomic scope" value="Bacteria"/>
</dbReference>
<keyword evidence="6 15" id="KW-0436">Ligase</keyword>
<dbReference type="PANTHER" id="PTHR10947">
    <property type="entry name" value="PHENYLALANYL-TRNA SYNTHETASE BETA CHAIN AND LEUCINE-RICH REPEAT-CONTAINING PROTEIN 47"/>
    <property type="match status" value="1"/>
</dbReference>
<accession>I0WE36</accession>
<dbReference type="GO" id="GO:0006432">
    <property type="term" value="P:phenylalanyl-tRNA aminoacylation"/>
    <property type="evidence" value="ECO:0007669"/>
    <property type="project" value="UniProtKB-UniRule"/>
</dbReference>
<organism evidence="20 21">
    <name type="scientific">Imtechella halotolerans K1</name>
    <dbReference type="NCBI Taxonomy" id="946077"/>
    <lineage>
        <taxon>Bacteria</taxon>
        <taxon>Pseudomonadati</taxon>
        <taxon>Bacteroidota</taxon>
        <taxon>Flavobacteriia</taxon>
        <taxon>Flavobacteriales</taxon>
        <taxon>Flavobacteriaceae</taxon>
        <taxon>Imtechella</taxon>
    </lineage>
</organism>
<dbReference type="GO" id="GO:0004826">
    <property type="term" value="F:phenylalanine-tRNA ligase activity"/>
    <property type="evidence" value="ECO:0007669"/>
    <property type="project" value="UniProtKB-UniRule"/>
</dbReference>
<dbReference type="EMBL" id="AJJU01000009">
    <property type="protein sequence ID" value="EID74652.1"/>
    <property type="molecule type" value="Genomic_DNA"/>
</dbReference>
<dbReference type="PATRIC" id="fig|946077.3.peg.1562"/>
<dbReference type="SMART" id="SM00873">
    <property type="entry name" value="B3_4"/>
    <property type="match status" value="1"/>
</dbReference>
<dbReference type="InterPro" id="IPR002547">
    <property type="entry name" value="tRNA-bd_dom"/>
</dbReference>
<evidence type="ECO:0000256" key="12">
    <source>
        <dbReference type="ARBA" id="ARBA00022917"/>
    </source>
</evidence>
<evidence type="ECO:0000256" key="8">
    <source>
        <dbReference type="ARBA" id="ARBA00022741"/>
    </source>
</evidence>
<dbReference type="NCBIfam" id="TIGR00472">
    <property type="entry name" value="pheT_bact"/>
    <property type="match status" value="1"/>
</dbReference>
<gene>
    <name evidence="15 20" type="primary">pheT</name>
    <name evidence="20" type="ORF">W5A_07727</name>
</gene>
<evidence type="ECO:0000313" key="21">
    <source>
        <dbReference type="Proteomes" id="UP000005938"/>
    </source>
</evidence>
<dbReference type="Pfam" id="PF03484">
    <property type="entry name" value="B5"/>
    <property type="match status" value="1"/>
</dbReference>
<dbReference type="GO" id="GO:0005524">
    <property type="term" value="F:ATP binding"/>
    <property type="evidence" value="ECO:0007669"/>
    <property type="project" value="UniProtKB-UniRule"/>
</dbReference>
<dbReference type="InterPro" id="IPR033714">
    <property type="entry name" value="tRNA_bind_bactPheRS"/>
</dbReference>
<evidence type="ECO:0000256" key="16">
    <source>
        <dbReference type="PROSITE-ProRule" id="PRU00209"/>
    </source>
</evidence>
<dbReference type="EC" id="6.1.1.20" evidence="15"/>
<dbReference type="Gene3D" id="3.30.70.380">
    <property type="entry name" value="Ferrodoxin-fold anticodon-binding domain"/>
    <property type="match status" value="1"/>
</dbReference>
<evidence type="ECO:0000256" key="3">
    <source>
        <dbReference type="ARBA" id="ARBA00011209"/>
    </source>
</evidence>
<dbReference type="NCBIfam" id="NF045760">
    <property type="entry name" value="YtpR"/>
    <property type="match status" value="1"/>
</dbReference>
<dbReference type="SMART" id="SM00896">
    <property type="entry name" value="FDX-ACB"/>
    <property type="match status" value="1"/>
</dbReference>
<dbReference type="CDD" id="cd02796">
    <property type="entry name" value="tRNA_bind_bactPheRS"/>
    <property type="match status" value="1"/>
</dbReference>
<feature type="domain" description="FDX-ACB" evidence="18">
    <location>
        <begin position="714"/>
        <end position="807"/>
    </location>
</feature>
<comment type="similarity">
    <text evidence="2 15">Belongs to the phenylalanyl-tRNA synthetase beta subunit family. Type 1 subfamily.</text>
</comment>
<evidence type="ECO:0000256" key="15">
    <source>
        <dbReference type="HAMAP-Rule" id="MF_00283"/>
    </source>
</evidence>
<dbReference type="SUPFAM" id="SSF54991">
    <property type="entry name" value="Anticodon-binding domain of PheRS"/>
    <property type="match status" value="1"/>
</dbReference>
<dbReference type="InterPro" id="IPR005121">
    <property type="entry name" value="Fdx_antiC-bd"/>
</dbReference>
<comment type="cofactor">
    <cofactor evidence="15">
        <name>Mg(2+)</name>
        <dbReference type="ChEBI" id="CHEBI:18420"/>
    </cofactor>
    <text evidence="15">Binds 2 magnesium ions per tetramer.</text>
</comment>
<dbReference type="Pfam" id="PF01588">
    <property type="entry name" value="tRNA_bind"/>
    <property type="match status" value="1"/>
</dbReference>
<keyword evidence="13 15" id="KW-0030">Aminoacyl-tRNA synthetase</keyword>
<feature type="binding site" evidence="15">
    <location>
        <position position="474"/>
    </location>
    <ligand>
        <name>Mg(2+)</name>
        <dbReference type="ChEBI" id="CHEBI:18420"/>
        <note>shared with alpha subunit</note>
    </ligand>
</feature>
<dbReference type="Gene3D" id="3.50.40.10">
    <property type="entry name" value="Phenylalanyl-trna Synthetase, Chain B, domain 3"/>
    <property type="match status" value="1"/>
</dbReference>
<dbReference type="HAMAP" id="MF_00283">
    <property type="entry name" value="Phe_tRNA_synth_beta1"/>
    <property type="match status" value="1"/>
</dbReference>
<evidence type="ECO:0000256" key="2">
    <source>
        <dbReference type="ARBA" id="ARBA00008653"/>
    </source>
</evidence>
<dbReference type="AlphaFoldDB" id="I0WE36"/>
<evidence type="ECO:0000313" key="20">
    <source>
        <dbReference type="EMBL" id="EID74652.1"/>
    </source>
</evidence>
<proteinExistence type="inferred from homology"/>
<dbReference type="FunFam" id="3.30.70.380:FF:000001">
    <property type="entry name" value="Phenylalanine--tRNA ligase beta subunit"/>
    <property type="match status" value="1"/>
</dbReference>
<keyword evidence="9 15" id="KW-0067">ATP-binding</keyword>
<feature type="binding site" evidence="15">
    <location>
        <position position="478"/>
    </location>
    <ligand>
        <name>Mg(2+)</name>
        <dbReference type="ChEBI" id="CHEBI:18420"/>
        <note>shared with alpha subunit</note>
    </ligand>
</feature>
<evidence type="ECO:0000256" key="10">
    <source>
        <dbReference type="ARBA" id="ARBA00022842"/>
    </source>
</evidence>
<dbReference type="SMART" id="SM00874">
    <property type="entry name" value="B5"/>
    <property type="match status" value="1"/>
</dbReference>
<reference evidence="20 21" key="1">
    <citation type="journal article" date="2012" name="J. Bacteriol.">
        <title>Genome Sequence of the Halotolerant Bacterium Imtechella halotolerans K1T.</title>
        <authorList>
            <person name="Kumar S."/>
            <person name="Vikram S."/>
            <person name="Subramanian S."/>
            <person name="Raghava G.P."/>
            <person name="Pinnaka A.K."/>
        </authorList>
    </citation>
    <scope>NUCLEOTIDE SEQUENCE [LARGE SCALE GENOMIC DNA]</scope>
    <source>
        <strain evidence="20 21">K1</strain>
    </source>
</reference>
<dbReference type="SUPFAM" id="SSF56037">
    <property type="entry name" value="PheT/TilS domain"/>
    <property type="match status" value="1"/>
</dbReference>
<dbReference type="GO" id="GO:0000049">
    <property type="term" value="F:tRNA binding"/>
    <property type="evidence" value="ECO:0007669"/>
    <property type="project" value="UniProtKB-UniRule"/>
</dbReference>
<feature type="binding site" evidence="15">
    <location>
        <position position="477"/>
    </location>
    <ligand>
        <name>Mg(2+)</name>
        <dbReference type="ChEBI" id="CHEBI:18420"/>
        <note>shared with alpha subunit</note>
    </ligand>
</feature>
<dbReference type="InterPro" id="IPR004532">
    <property type="entry name" value="Phe-tRNA-ligase_IIc_bsu_bact"/>
</dbReference>
<dbReference type="SUPFAM" id="SSF55681">
    <property type="entry name" value="Class II aaRS and biotin synthetases"/>
    <property type="match status" value="1"/>
</dbReference>
<dbReference type="Gene3D" id="3.30.930.10">
    <property type="entry name" value="Bira Bifunctional Protein, Domain 2"/>
    <property type="match status" value="1"/>
</dbReference>
<comment type="subcellular location">
    <subcellularLocation>
        <location evidence="1 15">Cytoplasm</location>
    </subcellularLocation>
</comment>
<dbReference type="InterPro" id="IPR005146">
    <property type="entry name" value="B3/B4_tRNA-bd"/>
</dbReference>
<keyword evidence="10 15" id="KW-0460">Magnesium</keyword>
<keyword evidence="7 15" id="KW-0479">Metal-binding</keyword>
<evidence type="ECO:0000259" key="19">
    <source>
        <dbReference type="PROSITE" id="PS51483"/>
    </source>
</evidence>
<keyword evidence="11 16" id="KW-0694">RNA-binding</keyword>
<evidence type="ECO:0000256" key="4">
    <source>
        <dbReference type="ARBA" id="ARBA00022490"/>
    </source>
</evidence>
<dbReference type="InterPro" id="IPR020825">
    <property type="entry name" value="Phe-tRNA_synthase-like_B3/B4"/>
</dbReference>
<dbReference type="InterPro" id="IPR012340">
    <property type="entry name" value="NA-bd_OB-fold"/>
</dbReference>
<dbReference type="Gene3D" id="3.30.56.10">
    <property type="match status" value="2"/>
</dbReference>
<evidence type="ECO:0000256" key="9">
    <source>
        <dbReference type="ARBA" id="ARBA00022840"/>
    </source>
</evidence>
<name>I0WE36_9FLAO</name>
<dbReference type="Pfam" id="PF17759">
    <property type="entry name" value="tRNA_synthFbeta"/>
    <property type="match status" value="1"/>
</dbReference>
<dbReference type="InterPro" id="IPR036690">
    <property type="entry name" value="Fdx_antiC-bd_sf"/>
</dbReference>
<comment type="caution">
    <text evidence="20">The sequence shown here is derived from an EMBL/GenBank/DDBJ whole genome shotgun (WGS) entry which is preliminary data.</text>
</comment>
<feature type="domain" description="B5" evidence="19">
    <location>
        <begin position="414"/>
        <end position="490"/>
    </location>
</feature>
<dbReference type="PROSITE" id="PS51447">
    <property type="entry name" value="FDX_ACB"/>
    <property type="match status" value="1"/>
</dbReference>
<dbReference type="CDD" id="cd00769">
    <property type="entry name" value="PheRS_beta_core"/>
    <property type="match status" value="1"/>
</dbReference>
<dbReference type="Pfam" id="PF03483">
    <property type="entry name" value="B3_4"/>
    <property type="match status" value="1"/>
</dbReference>
<dbReference type="Pfam" id="PF03147">
    <property type="entry name" value="FDX-ACB"/>
    <property type="match status" value="1"/>
</dbReference>
<evidence type="ECO:0000256" key="13">
    <source>
        <dbReference type="ARBA" id="ARBA00023146"/>
    </source>
</evidence>
<dbReference type="FunFam" id="2.40.50.140:FF:000045">
    <property type="entry name" value="Phenylalanine--tRNA ligase beta subunit"/>
    <property type="match status" value="1"/>
</dbReference>
<dbReference type="SUPFAM" id="SSF46955">
    <property type="entry name" value="Putative DNA-binding domain"/>
    <property type="match status" value="1"/>
</dbReference>
<evidence type="ECO:0000259" key="18">
    <source>
        <dbReference type="PROSITE" id="PS51447"/>
    </source>
</evidence>
<dbReference type="RefSeq" id="WP_008239155.1">
    <property type="nucleotide sequence ID" value="NZ_AJJU01000009.1"/>
</dbReference>
<evidence type="ECO:0000256" key="7">
    <source>
        <dbReference type="ARBA" id="ARBA00022723"/>
    </source>
</evidence>
<dbReference type="GO" id="GO:0000287">
    <property type="term" value="F:magnesium ion binding"/>
    <property type="evidence" value="ECO:0007669"/>
    <property type="project" value="UniProtKB-UniRule"/>
</dbReference>
<keyword evidence="4 15" id="KW-0963">Cytoplasm</keyword>
<comment type="subunit">
    <text evidence="3 15">Tetramer of two alpha and two beta subunits.</text>
</comment>
<evidence type="ECO:0000256" key="1">
    <source>
        <dbReference type="ARBA" id="ARBA00004496"/>
    </source>
</evidence>